<dbReference type="GO" id="GO:0016747">
    <property type="term" value="F:acyltransferase activity, transferring groups other than amino-acyl groups"/>
    <property type="evidence" value="ECO:0007669"/>
    <property type="project" value="InterPro"/>
</dbReference>
<feature type="domain" description="N-acetyltransferase" evidence="3">
    <location>
        <begin position="92"/>
        <end position="239"/>
    </location>
</feature>
<dbReference type="EMBL" id="FOIZ01000002">
    <property type="protein sequence ID" value="SEW39438.1"/>
    <property type="molecule type" value="Genomic_DNA"/>
</dbReference>
<dbReference type="InterPro" id="IPR000182">
    <property type="entry name" value="GNAT_dom"/>
</dbReference>
<dbReference type="CDD" id="cd04301">
    <property type="entry name" value="NAT_SF"/>
    <property type="match status" value="1"/>
</dbReference>
<evidence type="ECO:0000313" key="4">
    <source>
        <dbReference type="EMBL" id="SEW39438.1"/>
    </source>
</evidence>
<evidence type="ECO:0000259" key="3">
    <source>
        <dbReference type="PROSITE" id="PS51186"/>
    </source>
</evidence>
<protein>
    <submittedName>
        <fullName evidence="4">Acetyltransferase (GNAT) family protein</fullName>
    </submittedName>
</protein>
<gene>
    <name evidence="4" type="ORF">SAMN04488515_2599</name>
</gene>
<dbReference type="Gene3D" id="3.40.630.30">
    <property type="match status" value="1"/>
</dbReference>
<dbReference type="InterPro" id="IPR016181">
    <property type="entry name" value="Acyl_CoA_acyltransferase"/>
</dbReference>
<dbReference type="Pfam" id="PF00583">
    <property type="entry name" value="Acetyltransf_1"/>
    <property type="match status" value="1"/>
</dbReference>
<dbReference type="OrthoDB" id="7301318at2"/>
<dbReference type="Proteomes" id="UP000199167">
    <property type="component" value="Unassembled WGS sequence"/>
</dbReference>
<dbReference type="RefSeq" id="WP_089995495.1">
    <property type="nucleotide sequence ID" value="NZ_FOIZ01000002.1"/>
</dbReference>
<dbReference type="InterPro" id="IPR050680">
    <property type="entry name" value="YpeA/RimI_acetyltransf"/>
</dbReference>
<keyword evidence="1 4" id="KW-0808">Transferase</keyword>
<evidence type="ECO:0000313" key="5">
    <source>
        <dbReference type="Proteomes" id="UP000199167"/>
    </source>
</evidence>
<evidence type="ECO:0000256" key="1">
    <source>
        <dbReference type="ARBA" id="ARBA00022679"/>
    </source>
</evidence>
<dbReference type="SUPFAM" id="SSF55729">
    <property type="entry name" value="Acyl-CoA N-acyltransferases (Nat)"/>
    <property type="match status" value="1"/>
</dbReference>
<dbReference type="STRING" id="364200.SAMN04488515_2599"/>
<accession>A0A1I0REW2</accession>
<dbReference type="AlphaFoldDB" id="A0A1I0REW2"/>
<proteinExistence type="predicted"/>
<reference evidence="4 5" key="1">
    <citation type="submission" date="2016-10" db="EMBL/GenBank/DDBJ databases">
        <authorList>
            <person name="de Groot N.N."/>
        </authorList>
    </citation>
    <scope>NUCLEOTIDE SEQUENCE [LARGE SCALE GENOMIC DNA]</scope>
    <source>
        <strain evidence="4 5">DSM 17925</strain>
    </source>
</reference>
<dbReference type="PANTHER" id="PTHR43420">
    <property type="entry name" value="ACETYLTRANSFERASE"/>
    <property type="match status" value="1"/>
</dbReference>
<evidence type="ECO:0000256" key="2">
    <source>
        <dbReference type="ARBA" id="ARBA00023315"/>
    </source>
</evidence>
<keyword evidence="2" id="KW-0012">Acyltransferase</keyword>
<sequence length="239" mass="26158">MRDLAKLYAVIDATWPAAEIRKVGQVTIRRGLGGGSRVSAATAPGSLTPNELANSEQAMRAWDQTPRFMIRFGNTALDTQLAAAGYVPHDKTQIYLCPITEIARERPPPVSTFVTWPPLAVQQEIWAAGGIGPERIAIMERAKGQKATILGRVDDRPAGTLYVACENDIAMVHAVEVLPEYRRRGLARYLMSAAGFWAIDRGMTHLALLTTQANTAANPLYASLGMDVVGQYHYRKLPE</sequence>
<keyword evidence="5" id="KW-1185">Reference proteome</keyword>
<organism evidence="4 5">
    <name type="scientific">Cognatiyoonia koreensis</name>
    <dbReference type="NCBI Taxonomy" id="364200"/>
    <lineage>
        <taxon>Bacteria</taxon>
        <taxon>Pseudomonadati</taxon>
        <taxon>Pseudomonadota</taxon>
        <taxon>Alphaproteobacteria</taxon>
        <taxon>Rhodobacterales</taxon>
        <taxon>Paracoccaceae</taxon>
        <taxon>Cognatiyoonia</taxon>
    </lineage>
</organism>
<dbReference type="PROSITE" id="PS51186">
    <property type="entry name" value="GNAT"/>
    <property type="match status" value="1"/>
</dbReference>
<name>A0A1I0REW2_9RHOB</name>